<feature type="domain" description="RNA polymerase sigma-70 region 2" evidence="6">
    <location>
        <begin position="7"/>
        <end position="74"/>
    </location>
</feature>
<dbReference type="GO" id="GO:0003677">
    <property type="term" value="F:DNA binding"/>
    <property type="evidence" value="ECO:0007669"/>
    <property type="project" value="UniProtKB-KW"/>
</dbReference>
<dbReference type="InterPro" id="IPR039425">
    <property type="entry name" value="RNA_pol_sigma-70-like"/>
</dbReference>
<evidence type="ECO:0000256" key="5">
    <source>
        <dbReference type="ARBA" id="ARBA00023163"/>
    </source>
</evidence>
<dbReference type="InterPro" id="IPR014284">
    <property type="entry name" value="RNA_pol_sigma-70_dom"/>
</dbReference>
<gene>
    <name evidence="8" type="ORF">SAMN05216490_0687</name>
</gene>
<dbReference type="InterPro" id="IPR013325">
    <property type="entry name" value="RNA_pol_sigma_r2"/>
</dbReference>
<keyword evidence="9" id="KW-1185">Reference proteome</keyword>
<dbReference type="InterPro" id="IPR036388">
    <property type="entry name" value="WH-like_DNA-bd_sf"/>
</dbReference>
<evidence type="ECO:0000256" key="3">
    <source>
        <dbReference type="ARBA" id="ARBA00023082"/>
    </source>
</evidence>
<protein>
    <submittedName>
        <fullName evidence="8">RNA polymerase sigma-70 factor, ECF subfamily</fullName>
    </submittedName>
</protein>
<keyword evidence="3" id="KW-0731">Sigma factor</keyword>
<proteinExistence type="inferred from homology"/>
<name>A0A1H1Q459_MUCMA</name>
<dbReference type="InterPro" id="IPR013324">
    <property type="entry name" value="RNA_pol_sigma_r3/r4-like"/>
</dbReference>
<dbReference type="GO" id="GO:0016987">
    <property type="term" value="F:sigma factor activity"/>
    <property type="evidence" value="ECO:0007669"/>
    <property type="project" value="UniProtKB-KW"/>
</dbReference>
<dbReference type="Gene3D" id="1.10.1740.10">
    <property type="match status" value="1"/>
</dbReference>
<sequence length="160" mass="18701">MADFEEIYAQYSPQIFRVCMGYINDREQAKDLVQETFISVWKNLPTFRNESKISTWIFRIATNNCLRALERSKRVMTTELPFHLPDQPHEETQEEKLVFLYNCIAELEETDRIIISLVLEDLPQAEIAAIVGLSAVNTRVKIHRVKEKLAIKFKAHGQFE</sequence>
<evidence type="ECO:0000259" key="7">
    <source>
        <dbReference type="Pfam" id="PF08281"/>
    </source>
</evidence>
<dbReference type="Pfam" id="PF08281">
    <property type="entry name" value="Sigma70_r4_2"/>
    <property type="match status" value="1"/>
</dbReference>
<evidence type="ECO:0000259" key="6">
    <source>
        <dbReference type="Pfam" id="PF04542"/>
    </source>
</evidence>
<dbReference type="Proteomes" id="UP000199679">
    <property type="component" value="Chromosome I"/>
</dbReference>
<dbReference type="SUPFAM" id="SSF88946">
    <property type="entry name" value="Sigma2 domain of RNA polymerase sigma factors"/>
    <property type="match status" value="1"/>
</dbReference>
<dbReference type="STRING" id="652787.SAMN05216490_0687"/>
<comment type="similarity">
    <text evidence="1">Belongs to the sigma-70 factor family. ECF subfamily.</text>
</comment>
<dbReference type="PANTHER" id="PTHR43133:SF8">
    <property type="entry name" value="RNA POLYMERASE SIGMA FACTOR HI_1459-RELATED"/>
    <property type="match status" value="1"/>
</dbReference>
<feature type="domain" description="RNA polymerase sigma factor 70 region 4 type 2" evidence="7">
    <location>
        <begin position="100"/>
        <end position="149"/>
    </location>
</feature>
<keyword evidence="2" id="KW-0805">Transcription regulation</keyword>
<dbReference type="SUPFAM" id="SSF88659">
    <property type="entry name" value="Sigma3 and sigma4 domains of RNA polymerase sigma factors"/>
    <property type="match status" value="1"/>
</dbReference>
<dbReference type="OrthoDB" id="9780326at2"/>
<evidence type="ECO:0000256" key="2">
    <source>
        <dbReference type="ARBA" id="ARBA00023015"/>
    </source>
</evidence>
<keyword evidence="4" id="KW-0238">DNA-binding</keyword>
<dbReference type="AlphaFoldDB" id="A0A1H1Q459"/>
<evidence type="ECO:0000313" key="9">
    <source>
        <dbReference type="Proteomes" id="UP000199679"/>
    </source>
</evidence>
<dbReference type="NCBIfam" id="TIGR02937">
    <property type="entry name" value="sigma70-ECF"/>
    <property type="match status" value="1"/>
</dbReference>
<evidence type="ECO:0000313" key="8">
    <source>
        <dbReference type="EMBL" id="SDS18154.1"/>
    </source>
</evidence>
<evidence type="ECO:0000256" key="1">
    <source>
        <dbReference type="ARBA" id="ARBA00010641"/>
    </source>
</evidence>
<dbReference type="InterPro" id="IPR007627">
    <property type="entry name" value="RNA_pol_sigma70_r2"/>
</dbReference>
<dbReference type="Pfam" id="PF04542">
    <property type="entry name" value="Sigma70_r2"/>
    <property type="match status" value="1"/>
</dbReference>
<dbReference type="PANTHER" id="PTHR43133">
    <property type="entry name" value="RNA POLYMERASE ECF-TYPE SIGMA FACTO"/>
    <property type="match status" value="1"/>
</dbReference>
<evidence type="ECO:0000256" key="4">
    <source>
        <dbReference type="ARBA" id="ARBA00023125"/>
    </source>
</evidence>
<organism evidence="8 9">
    <name type="scientific">Mucilaginibacter mallensis</name>
    <dbReference type="NCBI Taxonomy" id="652787"/>
    <lineage>
        <taxon>Bacteria</taxon>
        <taxon>Pseudomonadati</taxon>
        <taxon>Bacteroidota</taxon>
        <taxon>Sphingobacteriia</taxon>
        <taxon>Sphingobacteriales</taxon>
        <taxon>Sphingobacteriaceae</taxon>
        <taxon>Mucilaginibacter</taxon>
    </lineage>
</organism>
<dbReference type="GO" id="GO:0006352">
    <property type="term" value="P:DNA-templated transcription initiation"/>
    <property type="evidence" value="ECO:0007669"/>
    <property type="project" value="InterPro"/>
</dbReference>
<dbReference type="Gene3D" id="1.10.10.10">
    <property type="entry name" value="Winged helix-like DNA-binding domain superfamily/Winged helix DNA-binding domain"/>
    <property type="match status" value="1"/>
</dbReference>
<dbReference type="RefSeq" id="WP_091369274.1">
    <property type="nucleotide sequence ID" value="NZ_LT629740.1"/>
</dbReference>
<reference evidence="8 9" key="1">
    <citation type="submission" date="2016-10" db="EMBL/GenBank/DDBJ databases">
        <authorList>
            <person name="de Groot N.N."/>
        </authorList>
    </citation>
    <scope>NUCLEOTIDE SEQUENCE [LARGE SCALE GENOMIC DNA]</scope>
    <source>
        <strain evidence="8 9">MP1X4</strain>
    </source>
</reference>
<dbReference type="EMBL" id="LT629740">
    <property type="protein sequence ID" value="SDS18154.1"/>
    <property type="molecule type" value="Genomic_DNA"/>
</dbReference>
<keyword evidence="5" id="KW-0804">Transcription</keyword>
<accession>A0A1H1Q459</accession>
<dbReference type="InterPro" id="IPR013249">
    <property type="entry name" value="RNA_pol_sigma70_r4_t2"/>
</dbReference>